<dbReference type="Pfam" id="PF01693">
    <property type="entry name" value="Cauli_VI"/>
    <property type="match status" value="1"/>
</dbReference>
<organism evidence="3 4">
    <name type="scientific">Paramarasmius palmivorus</name>
    <dbReference type="NCBI Taxonomy" id="297713"/>
    <lineage>
        <taxon>Eukaryota</taxon>
        <taxon>Fungi</taxon>
        <taxon>Dikarya</taxon>
        <taxon>Basidiomycota</taxon>
        <taxon>Agaricomycotina</taxon>
        <taxon>Agaricomycetes</taxon>
        <taxon>Agaricomycetidae</taxon>
        <taxon>Agaricales</taxon>
        <taxon>Marasmiineae</taxon>
        <taxon>Marasmiaceae</taxon>
        <taxon>Paramarasmius</taxon>
    </lineage>
</organism>
<accession>A0AAW0DIE2</accession>
<dbReference type="Gene3D" id="3.40.970.10">
    <property type="entry name" value="Ribonuclease H1, N-terminal domain"/>
    <property type="match status" value="1"/>
</dbReference>
<dbReference type="SUPFAM" id="SSF55658">
    <property type="entry name" value="L9 N-domain-like"/>
    <property type="match status" value="1"/>
</dbReference>
<evidence type="ECO:0000256" key="1">
    <source>
        <dbReference type="SAM" id="MobiDB-lite"/>
    </source>
</evidence>
<gene>
    <name evidence="3" type="ORF">VNI00_004657</name>
</gene>
<proteinExistence type="predicted"/>
<comment type="caution">
    <text evidence="3">The sequence shown here is derived from an EMBL/GenBank/DDBJ whole genome shotgun (WGS) entry which is preliminary data.</text>
</comment>
<name>A0AAW0DIE2_9AGAR</name>
<keyword evidence="4" id="KW-1185">Reference proteome</keyword>
<evidence type="ECO:0000313" key="3">
    <source>
        <dbReference type="EMBL" id="KAK7051678.1"/>
    </source>
</evidence>
<feature type="domain" description="Ribonuclease H1 N-terminal" evidence="2">
    <location>
        <begin position="256"/>
        <end position="296"/>
    </location>
</feature>
<dbReference type="InterPro" id="IPR011320">
    <property type="entry name" value="RNase_H1_N"/>
</dbReference>
<dbReference type="InterPro" id="IPR009027">
    <property type="entry name" value="Ribosomal_bL9/RNase_H1_N"/>
</dbReference>
<feature type="region of interest" description="Disordered" evidence="1">
    <location>
        <begin position="220"/>
        <end position="250"/>
    </location>
</feature>
<dbReference type="InterPro" id="IPR037056">
    <property type="entry name" value="RNase_H1_N_sf"/>
</dbReference>
<protein>
    <recommendedName>
        <fullName evidence="2">Ribonuclease H1 N-terminal domain-containing protein</fullName>
    </recommendedName>
</protein>
<dbReference type="AlphaFoldDB" id="A0AAW0DIE2"/>
<evidence type="ECO:0000259" key="2">
    <source>
        <dbReference type="Pfam" id="PF01693"/>
    </source>
</evidence>
<dbReference type="EMBL" id="JAYKXP010000012">
    <property type="protein sequence ID" value="KAK7051678.1"/>
    <property type="molecule type" value="Genomic_DNA"/>
</dbReference>
<evidence type="ECO:0000313" key="4">
    <source>
        <dbReference type="Proteomes" id="UP001383192"/>
    </source>
</evidence>
<feature type="compositionally biased region" description="Low complexity" evidence="1">
    <location>
        <begin position="230"/>
        <end position="243"/>
    </location>
</feature>
<sequence>MISNPPLQPQTRHQITAYGSRTGNVRQFFQFTVATSSSNHHHHRVSQMRIPQPSLADEEPGAAQRVFLEIDGTVLQNELNNIHLALEQARTRQFQFIESMGSLGDSARDLLRQVGETTNAHHSSIEESISAAEKAAHTLREVLALATLQARASTAPVPAPSTCPKCCKSTSTLSRSSSFSEMETDTDIDELIRSAPLSPNGGHVLTLSEEDATVPQLTPVNAIPATPRGSRTVSSSPAATASPLRRRNRRAGGHMVIAGRDGQHGVFTNWAEANNLISGVSNPMHRSFDYYTQAKSAYDACVKSGLAGTLSTPWNPSQEWFVLLIGDIPGIHQRLSLMHAIGLANFERLTNENIMVASSKEEADQFWREHEHQVA</sequence>
<reference evidence="3 4" key="1">
    <citation type="submission" date="2024-01" db="EMBL/GenBank/DDBJ databases">
        <title>A draft genome for a cacao thread blight-causing isolate of Paramarasmius palmivorus.</title>
        <authorList>
            <person name="Baruah I.K."/>
            <person name="Bukari Y."/>
            <person name="Amoako-Attah I."/>
            <person name="Meinhardt L.W."/>
            <person name="Bailey B.A."/>
            <person name="Cohen S.P."/>
        </authorList>
    </citation>
    <scope>NUCLEOTIDE SEQUENCE [LARGE SCALE GENOMIC DNA]</scope>
    <source>
        <strain evidence="3 4">GH-12</strain>
    </source>
</reference>
<dbReference type="Proteomes" id="UP001383192">
    <property type="component" value="Unassembled WGS sequence"/>
</dbReference>